<protein>
    <submittedName>
        <fullName evidence="2">Nuclear transport factor 2 family protein</fullName>
    </submittedName>
</protein>
<dbReference type="Pfam" id="PF12680">
    <property type="entry name" value="SnoaL_2"/>
    <property type="match status" value="1"/>
</dbReference>
<keyword evidence="3" id="KW-1185">Reference proteome</keyword>
<dbReference type="SUPFAM" id="SSF54427">
    <property type="entry name" value="NTF2-like"/>
    <property type="match status" value="2"/>
</dbReference>
<proteinExistence type="predicted"/>
<accession>A0ABW4CCR6</accession>
<sequence>MTSDNQNELIRKAIAVLESMESGNPEAIVAYIHPDKYVQHNQALLDGRQAMLDALDHLKEMGTKVSIRRALVDGDYVALHSLYDFHGPKIVFDIFRFENGLIVEHWDNLQEAVEKTPSNHTMIDGPVTIQEIDKTDENKVYVKSFVENIMMGKNRDLLTSYFYGDHYIQHDPDIADGLSGLLASVQAMEEQGIEMQYTHIHKVIGQGNFVLTVSEGLIDGEPTAFYDLFRVENGKIAEHWDVIEAILPLEKRKNANSRF</sequence>
<dbReference type="InterPro" id="IPR037401">
    <property type="entry name" value="SnoaL-like"/>
</dbReference>
<reference evidence="3" key="1">
    <citation type="journal article" date="2019" name="Int. J. Syst. Evol. Microbiol.">
        <title>The Global Catalogue of Microorganisms (GCM) 10K type strain sequencing project: providing services to taxonomists for standard genome sequencing and annotation.</title>
        <authorList>
            <consortium name="The Broad Institute Genomics Platform"/>
            <consortium name="The Broad Institute Genome Sequencing Center for Infectious Disease"/>
            <person name="Wu L."/>
            <person name="Ma J."/>
        </authorList>
    </citation>
    <scope>NUCLEOTIDE SEQUENCE [LARGE SCALE GENOMIC DNA]</scope>
    <source>
        <strain evidence="3">S1</strain>
    </source>
</reference>
<evidence type="ECO:0000259" key="1">
    <source>
        <dbReference type="Pfam" id="PF12680"/>
    </source>
</evidence>
<dbReference type="InterPro" id="IPR032710">
    <property type="entry name" value="NTF2-like_dom_sf"/>
</dbReference>
<name>A0ABW4CCR6_9BACL</name>
<dbReference type="InterPro" id="IPR009959">
    <property type="entry name" value="Cyclase_SnoaL-like"/>
</dbReference>
<evidence type="ECO:0000313" key="2">
    <source>
        <dbReference type="EMBL" id="MFD1428572.1"/>
    </source>
</evidence>
<dbReference type="PANTHER" id="PTHR38436:SF1">
    <property type="entry name" value="ESTER CYCLASE"/>
    <property type="match status" value="1"/>
</dbReference>
<dbReference type="EMBL" id="JBHTNU010000029">
    <property type="protein sequence ID" value="MFD1428572.1"/>
    <property type="molecule type" value="Genomic_DNA"/>
</dbReference>
<dbReference type="RefSeq" id="WP_380167590.1">
    <property type="nucleotide sequence ID" value="NZ_JBHTNU010000029.1"/>
</dbReference>
<feature type="domain" description="SnoaL-like" evidence="1">
    <location>
        <begin position="16"/>
        <end position="105"/>
    </location>
</feature>
<organism evidence="2 3">
    <name type="scientific">Kroppenstedtia sanguinis</name>
    <dbReference type="NCBI Taxonomy" id="1380684"/>
    <lineage>
        <taxon>Bacteria</taxon>
        <taxon>Bacillati</taxon>
        <taxon>Bacillota</taxon>
        <taxon>Bacilli</taxon>
        <taxon>Bacillales</taxon>
        <taxon>Thermoactinomycetaceae</taxon>
        <taxon>Kroppenstedtia</taxon>
    </lineage>
</organism>
<comment type="caution">
    <text evidence="2">The sequence shown here is derived from an EMBL/GenBank/DDBJ whole genome shotgun (WGS) entry which is preliminary data.</text>
</comment>
<dbReference type="Gene3D" id="3.10.450.50">
    <property type="match status" value="2"/>
</dbReference>
<dbReference type="Proteomes" id="UP001597282">
    <property type="component" value="Unassembled WGS sequence"/>
</dbReference>
<dbReference type="PANTHER" id="PTHR38436">
    <property type="entry name" value="POLYKETIDE CYCLASE SNOAL-LIKE DOMAIN"/>
    <property type="match status" value="1"/>
</dbReference>
<evidence type="ECO:0000313" key="3">
    <source>
        <dbReference type="Proteomes" id="UP001597282"/>
    </source>
</evidence>
<gene>
    <name evidence="2" type="ORF">ACFQ4Y_16900</name>
</gene>